<dbReference type="Gene3D" id="1.25.40.10">
    <property type="entry name" value="Tetratricopeptide repeat domain"/>
    <property type="match status" value="1"/>
</dbReference>
<feature type="compositionally biased region" description="Low complexity" evidence="1">
    <location>
        <begin position="71"/>
        <end position="101"/>
    </location>
</feature>
<dbReference type="AlphaFoldDB" id="A0A410WW48"/>
<dbReference type="Gene3D" id="3.30.420.10">
    <property type="entry name" value="Ribonuclease H-like superfamily/Ribonuclease H"/>
    <property type="match status" value="1"/>
</dbReference>
<reference evidence="3 4" key="1">
    <citation type="submission" date="2018-01" db="EMBL/GenBank/DDBJ databases">
        <title>The whole genome sequencing and assembly of Paenibacillus chitinolyticus KCCM 41400 strain.</title>
        <authorList>
            <person name="Kim J.-Y."/>
            <person name="Park M.-K."/>
            <person name="Lee Y.-J."/>
            <person name="Yi H."/>
            <person name="Bahn Y.-S."/>
            <person name="Kim J.F."/>
            <person name="Lee D.-W."/>
        </authorList>
    </citation>
    <scope>NUCLEOTIDE SEQUENCE [LARGE SCALE GENOMIC DNA]</scope>
    <source>
        <strain evidence="3 4">KCCM 41400</strain>
    </source>
</reference>
<name>A0A410WW48_9BACL</name>
<proteinExistence type="predicted"/>
<dbReference type="Proteomes" id="UP000288943">
    <property type="component" value="Chromosome"/>
</dbReference>
<dbReference type="Pfam" id="PF13482">
    <property type="entry name" value="RNase_H_2"/>
    <property type="match status" value="1"/>
</dbReference>
<evidence type="ECO:0000313" key="4">
    <source>
        <dbReference type="Proteomes" id="UP000288943"/>
    </source>
</evidence>
<evidence type="ECO:0000259" key="2">
    <source>
        <dbReference type="Pfam" id="PF13482"/>
    </source>
</evidence>
<gene>
    <name evidence="3" type="ORF">PC41400_13175</name>
</gene>
<dbReference type="SUPFAM" id="SSF48452">
    <property type="entry name" value="TPR-like"/>
    <property type="match status" value="1"/>
</dbReference>
<sequence>MSGLRDRLARHLKPGKTAAAPEAGAEQRQAELTPEQAQHGPAEGGGPAVCPLSESAAGAVAGPAREPAAAPVAAGNAPAEGSAPAEGAHGYAGHASGGSPADARSGSGQAVEPAASAAPAAPAPAHPEAAAWAKLDAELYEFPGGSFVRRVRTYPMDAYHGRYRLDALHEHVREFGAFHPEAEPVHAEGLLFFDTETTGLGVGAGNVAFLVGIGYYETGRFVVEQLFIRHPAEERAMLAYLEEKMNRFTHVVSYNGRTFDWPILQNRFILNRMRPDIDRLLHLDLLHPSRSLWKHSMPSVRLGKVEEAQLGYAREDDVSGAFAPELYVLYLAEGKTDVLRGVFVHNERDIVSLAALSALITRYLADEEPLEPKSPGDLFRLGQWLLKMNRLPSAEKILELGFSRLQEQGEEGRTVSGDLLLRYAAYYKKAGVRDRAVELWNRLIRQAGPAAAAPVEAYIELAMHYEHGCKDYALALELSREALDVLRQRRRLLRRSEKAADEERRIAHRIERLQRKLRDCGKSVSEKKASVKAAIPSRPPKPPGQARSAKPSGKPRPAYAADSLFDVARNPG</sequence>
<feature type="region of interest" description="Disordered" evidence="1">
    <location>
        <begin position="1"/>
        <end position="51"/>
    </location>
</feature>
<feature type="domain" description="YprB ribonuclease H-like" evidence="2">
    <location>
        <begin position="191"/>
        <end position="358"/>
    </location>
</feature>
<feature type="region of interest" description="Disordered" evidence="1">
    <location>
        <begin position="521"/>
        <end position="572"/>
    </location>
</feature>
<accession>A0A410WW48</accession>
<organism evidence="3 4">
    <name type="scientific">Paenibacillus chitinolyticus</name>
    <dbReference type="NCBI Taxonomy" id="79263"/>
    <lineage>
        <taxon>Bacteria</taxon>
        <taxon>Bacillati</taxon>
        <taxon>Bacillota</taxon>
        <taxon>Bacilli</taxon>
        <taxon>Bacillales</taxon>
        <taxon>Paenibacillaceae</taxon>
        <taxon>Paenibacillus</taxon>
    </lineage>
</organism>
<evidence type="ECO:0000256" key="1">
    <source>
        <dbReference type="SAM" id="MobiDB-lite"/>
    </source>
</evidence>
<dbReference type="PANTHER" id="PTHR38462">
    <property type="entry name" value="EXONUCLEASE-LIKE PROTEIN"/>
    <property type="match status" value="1"/>
</dbReference>
<dbReference type="EMBL" id="CP026520">
    <property type="protein sequence ID" value="QAV18574.1"/>
    <property type="molecule type" value="Genomic_DNA"/>
</dbReference>
<evidence type="ECO:0000313" key="3">
    <source>
        <dbReference type="EMBL" id="QAV18574.1"/>
    </source>
</evidence>
<dbReference type="InterPro" id="IPR036397">
    <property type="entry name" value="RNaseH_sf"/>
</dbReference>
<feature type="compositionally biased region" description="Low complexity" evidence="1">
    <location>
        <begin position="110"/>
        <end position="120"/>
    </location>
</feature>
<dbReference type="SUPFAM" id="SSF53098">
    <property type="entry name" value="Ribonuclease H-like"/>
    <property type="match status" value="1"/>
</dbReference>
<dbReference type="InterPro" id="IPR011990">
    <property type="entry name" value="TPR-like_helical_dom_sf"/>
</dbReference>
<dbReference type="RefSeq" id="WP_042228085.1">
    <property type="nucleotide sequence ID" value="NZ_CP026520.1"/>
</dbReference>
<protein>
    <recommendedName>
        <fullName evidence="2">YprB ribonuclease H-like domain-containing protein</fullName>
    </recommendedName>
</protein>
<dbReference type="InterPro" id="IPR038720">
    <property type="entry name" value="YprB_RNase_H-like_dom"/>
</dbReference>
<dbReference type="GeneID" id="95375765"/>
<dbReference type="KEGG" id="pchi:PC41400_13175"/>
<dbReference type="OrthoDB" id="9790530at2"/>
<dbReference type="GO" id="GO:0003676">
    <property type="term" value="F:nucleic acid binding"/>
    <property type="evidence" value="ECO:0007669"/>
    <property type="project" value="InterPro"/>
</dbReference>
<dbReference type="InterPro" id="IPR012337">
    <property type="entry name" value="RNaseH-like_sf"/>
</dbReference>
<feature type="region of interest" description="Disordered" evidence="1">
    <location>
        <begin position="71"/>
        <end position="122"/>
    </location>
</feature>
<dbReference type="PANTHER" id="PTHR38462:SF1">
    <property type="entry name" value="YPRB RIBONUCLEASE H-LIKE DOMAIN-CONTAINING PROTEIN"/>
    <property type="match status" value="1"/>
</dbReference>